<dbReference type="STRING" id="713588.SAMN05421789_105158"/>
<dbReference type="Pfam" id="PF01734">
    <property type="entry name" value="Patatin"/>
    <property type="match status" value="1"/>
</dbReference>
<dbReference type="GO" id="GO:0016787">
    <property type="term" value="F:hydrolase activity"/>
    <property type="evidence" value="ECO:0007669"/>
    <property type="project" value="UniProtKB-UniRule"/>
</dbReference>
<sequence length="721" mass="80936">MKIKLFLFLAILCNLFLTAQVKEGFNVPKNAKIGLSLSGGGAKGFAHIGVLKVLDSLGVKIDYISGTSMGAIVGGLYASGYSGKEIEKIVMDTDFYSIIANEKTRQETSFFNKSVDKYIISIPVKEGKINVLPKAISTGQKNIYLLKELFKNVSTISDFSKLPIPFLCIGTNLESGKMETFEKGDLVSSIMASSAFPSLMDPVKIGDSLYIDGAMTINYPSKPLKDKGMDIVIGVDLSQGLANAKNLGSAIDILNQVIDFGIQKETKRQYQFTDINIRPDLKGMGATSYDFKKAILDSGYVETQKYIEPLSLLPKKDPTVLHAPLSSIYSNVYKIDSLILDNNHIFGKNYVRGKMNLRIPTLQTYGGINKMIDALYATNNYTLINYDIVQKNNANYLKLNVTEDDTRFFLKFGLHYDEIFKTGLLLNMTAKRLLFRNSIVSLDLVVGDQARYYLNYFIDNGYIPGFGIYSSGMTLNLNDGASNIYEKWNWFRNEAFIQSVWRDKYAIGGGFSHDYFETKYTGTPNYTNGTNFINSYLFIKSDTQDDKSFPTKGIYLNAEGKILDLLNKEQDGRTLQAKITTQLNFRITPWFTYRLGLFGGLTVGKRLPSYYEYRIGGIFAQYLGNFTPFQGYEFGELSAKNLLTNSNSFQFNVYKNYFIEANLSIANLFNDIKVDDIFHVNASSAGLTLGYKSPLGQIKINYSRSLLFNNNIFSVVMGHYF</sequence>
<feature type="short sequence motif" description="GXSXG" evidence="4">
    <location>
        <begin position="66"/>
        <end position="70"/>
    </location>
</feature>
<accession>A0A1N7LJK8</accession>
<feature type="short sequence motif" description="GXGXXG" evidence="4">
    <location>
        <begin position="39"/>
        <end position="44"/>
    </location>
</feature>
<feature type="chain" id="PRO_5012275357" evidence="5">
    <location>
        <begin position="20"/>
        <end position="721"/>
    </location>
</feature>
<reference evidence="8" key="1">
    <citation type="submission" date="2017-01" db="EMBL/GenBank/DDBJ databases">
        <authorList>
            <person name="Varghese N."/>
            <person name="Submissions S."/>
        </authorList>
    </citation>
    <scope>NUCLEOTIDE SEQUENCE [LARGE SCALE GENOMIC DNA]</scope>
    <source>
        <strain evidence="8">DSM 23145</strain>
    </source>
</reference>
<dbReference type="SUPFAM" id="SSF52151">
    <property type="entry name" value="FabD/lysophospholipase-like"/>
    <property type="match status" value="1"/>
</dbReference>
<keyword evidence="3 4" id="KW-0443">Lipid metabolism</keyword>
<dbReference type="AlphaFoldDB" id="A0A1N7LJK8"/>
<dbReference type="CDD" id="cd07205">
    <property type="entry name" value="Pat_PNPLA6_PNPLA7_NTE1_like"/>
    <property type="match status" value="1"/>
</dbReference>
<dbReference type="RefSeq" id="WP_076386788.1">
    <property type="nucleotide sequence ID" value="NZ_FTOI01000005.1"/>
</dbReference>
<proteinExistence type="predicted"/>
<keyword evidence="5" id="KW-0732">Signal</keyword>
<evidence type="ECO:0000313" key="8">
    <source>
        <dbReference type="Proteomes" id="UP000185839"/>
    </source>
</evidence>
<feature type="signal peptide" evidence="5">
    <location>
        <begin position="1"/>
        <end position="19"/>
    </location>
</feature>
<protein>
    <submittedName>
        <fullName evidence="7">NTE family protein</fullName>
    </submittedName>
</protein>
<organism evidence="7 8">
    <name type="scientific">Kaistella chaponensis</name>
    <dbReference type="NCBI Taxonomy" id="713588"/>
    <lineage>
        <taxon>Bacteria</taxon>
        <taxon>Pseudomonadati</taxon>
        <taxon>Bacteroidota</taxon>
        <taxon>Flavobacteriia</taxon>
        <taxon>Flavobacteriales</taxon>
        <taxon>Weeksellaceae</taxon>
        <taxon>Chryseobacterium group</taxon>
        <taxon>Kaistella</taxon>
    </lineage>
</organism>
<dbReference type="InterPro" id="IPR050301">
    <property type="entry name" value="NTE"/>
</dbReference>
<evidence type="ECO:0000256" key="4">
    <source>
        <dbReference type="PROSITE-ProRule" id="PRU01161"/>
    </source>
</evidence>
<evidence type="ECO:0000256" key="5">
    <source>
        <dbReference type="SAM" id="SignalP"/>
    </source>
</evidence>
<dbReference type="Pfam" id="PF19143">
    <property type="entry name" value="Omp85_2"/>
    <property type="match status" value="1"/>
</dbReference>
<dbReference type="PANTHER" id="PTHR14226:SF29">
    <property type="entry name" value="NEUROPATHY TARGET ESTERASE SWS"/>
    <property type="match status" value="1"/>
</dbReference>
<evidence type="ECO:0000313" key="7">
    <source>
        <dbReference type="EMBL" id="SIS74020.1"/>
    </source>
</evidence>
<feature type="domain" description="PNPLA" evidence="6">
    <location>
        <begin position="35"/>
        <end position="225"/>
    </location>
</feature>
<gene>
    <name evidence="7" type="ORF">SAMN05421789_105158</name>
</gene>
<keyword evidence="1 4" id="KW-0378">Hydrolase</keyword>
<evidence type="ECO:0000256" key="1">
    <source>
        <dbReference type="ARBA" id="ARBA00022801"/>
    </source>
</evidence>
<name>A0A1N7LJK8_9FLAO</name>
<evidence type="ECO:0000259" key="6">
    <source>
        <dbReference type="PROSITE" id="PS51635"/>
    </source>
</evidence>
<feature type="active site" description="Nucleophile" evidence="4">
    <location>
        <position position="68"/>
    </location>
</feature>
<dbReference type="InterPro" id="IPR002641">
    <property type="entry name" value="PNPLA_dom"/>
</dbReference>
<dbReference type="GO" id="GO:0016042">
    <property type="term" value="P:lipid catabolic process"/>
    <property type="evidence" value="ECO:0007669"/>
    <property type="project" value="UniProtKB-UniRule"/>
</dbReference>
<evidence type="ECO:0000256" key="2">
    <source>
        <dbReference type="ARBA" id="ARBA00022963"/>
    </source>
</evidence>
<dbReference type="Proteomes" id="UP000185839">
    <property type="component" value="Unassembled WGS sequence"/>
</dbReference>
<keyword evidence="8" id="KW-1185">Reference proteome</keyword>
<dbReference type="InterPro" id="IPR016035">
    <property type="entry name" value="Acyl_Trfase/lysoPLipase"/>
</dbReference>
<keyword evidence="2 4" id="KW-0442">Lipid degradation</keyword>
<feature type="active site" description="Proton acceptor" evidence="4">
    <location>
        <position position="212"/>
    </location>
</feature>
<dbReference type="PANTHER" id="PTHR14226">
    <property type="entry name" value="NEUROPATHY TARGET ESTERASE/SWISS CHEESE D.MELANOGASTER"/>
    <property type="match status" value="1"/>
</dbReference>
<dbReference type="PROSITE" id="PS51635">
    <property type="entry name" value="PNPLA"/>
    <property type="match status" value="1"/>
</dbReference>
<dbReference type="Gene3D" id="3.40.1090.10">
    <property type="entry name" value="Cytosolic phospholipase A2 catalytic domain"/>
    <property type="match status" value="1"/>
</dbReference>
<dbReference type="OrthoDB" id="9770965at2"/>
<evidence type="ECO:0000256" key="3">
    <source>
        <dbReference type="ARBA" id="ARBA00023098"/>
    </source>
</evidence>
<dbReference type="InterPro" id="IPR043864">
    <property type="entry name" value="Omp85-like_dom"/>
</dbReference>
<dbReference type="EMBL" id="FTOI01000005">
    <property type="protein sequence ID" value="SIS74020.1"/>
    <property type="molecule type" value="Genomic_DNA"/>
</dbReference>
<feature type="short sequence motif" description="DGA/G" evidence="4">
    <location>
        <begin position="212"/>
        <end position="214"/>
    </location>
</feature>